<evidence type="ECO:0000313" key="2">
    <source>
        <dbReference type="Proteomes" id="UP001154322"/>
    </source>
</evidence>
<accession>A0ABM9G976</accession>
<reference evidence="1" key="1">
    <citation type="submission" date="2022-06" db="EMBL/GenBank/DDBJ databases">
        <authorList>
            <person name="Dietemann V."/>
            <person name="Ory F."/>
            <person name="Dainat B."/>
            <person name="Oberhansli S."/>
        </authorList>
    </citation>
    <scope>NUCLEOTIDE SEQUENCE</scope>
    <source>
        <strain evidence="1">Ena-SAMPLE-TAB-26-04-2022-14:26:32:270-5432</strain>
    </source>
</reference>
<sequence length="236" mass="28037">MEQKIEYLKKYTMIKNGYVRLVPDDEIEHIDSLPLLWYKIFKLKEKKERINTLLDIWRQHVSIELRNTISYLHDYLDNVELIEINQRYSILYTIKNRLGETFYYEGRAPVKDFNNRELEEFWEHTPTKLRTFYESVHNGFYYYASGAMGLVPLENVAFLGDSDLDWGIVEDLEEPLQIDLGTSFGFFSNGMGTYVVIDYKNSENDNATLWSAKDQPEYNINFWDLVDEWIVVGFEA</sequence>
<dbReference type="RefSeq" id="WP_213431397.1">
    <property type="nucleotide sequence ID" value="NZ_AP031286.1"/>
</dbReference>
<comment type="caution">
    <text evidence="1">The sequence shown here is derived from an EMBL/GenBank/DDBJ whole genome shotgun (WGS) entry which is preliminary data.</text>
</comment>
<gene>
    <name evidence="1" type="ORF">WJ0W_005032</name>
</gene>
<dbReference type="EMBL" id="CALYLO010000008">
    <property type="protein sequence ID" value="CAH8247775.1"/>
    <property type="molecule type" value="Genomic_DNA"/>
</dbReference>
<dbReference type="Proteomes" id="UP001154322">
    <property type="component" value="Unassembled WGS sequence"/>
</dbReference>
<proteinExistence type="predicted"/>
<evidence type="ECO:0000313" key="1">
    <source>
        <dbReference type="EMBL" id="CAH8247775.1"/>
    </source>
</evidence>
<keyword evidence="2" id="KW-1185">Reference proteome</keyword>
<organism evidence="1 2">
    <name type="scientific">Paenibacillus melissococcoides</name>
    <dbReference type="NCBI Taxonomy" id="2912268"/>
    <lineage>
        <taxon>Bacteria</taxon>
        <taxon>Bacillati</taxon>
        <taxon>Bacillota</taxon>
        <taxon>Bacilli</taxon>
        <taxon>Bacillales</taxon>
        <taxon>Paenibacillaceae</taxon>
        <taxon>Paenibacillus</taxon>
    </lineage>
</organism>
<protein>
    <submittedName>
        <fullName evidence="1">SMI1/KNR4 family protein</fullName>
    </submittedName>
</protein>
<name>A0ABM9G976_9BACL</name>